<evidence type="ECO:0000256" key="4">
    <source>
        <dbReference type="ARBA" id="ARBA00022741"/>
    </source>
</evidence>
<evidence type="ECO:0000256" key="8">
    <source>
        <dbReference type="ARBA" id="ARBA00023016"/>
    </source>
</evidence>
<dbReference type="Gene3D" id="1.10.8.60">
    <property type="match status" value="1"/>
</dbReference>
<proteinExistence type="evidence at transcript level"/>
<evidence type="ECO:0000256" key="12">
    <source>
        <dbReference type="PIRSR" id="PIRSR001174-2"/>
    </source>
</evidence>
<dbReference type="InterPro" id="IPR008268">
    <property type="entry name" value="Peptidase_S16_AS"/>
</dbReference>
<evidence type="ECO:0000256" key="6">
    <source>
        <dbReference type="ARBA" id="ARBA00022825"/>
    </source>
</evidence>
<dbReference type="GO" id="GO:0034605">
    <property type="term" value="P:cellular response to heat"/>
    <property type="evidence" value="ECO:0007669"/>
    <property type="project" value="UniProtKB-UniRule"/>
</dbReference>
<dbReference type="CDD" id="cd19500">
    <property type="entry name" value="RecA-like_Lon"/>
    <property type="match status" value="1"/>
</dbReference>
<evidence type="ECO:0000256" key="5">
    <source>
        <dbReference type="ARBA" id="ARBA00022801"/>
    </source>
</evidence>
<keyword evidence="6 9" id="KW-0720">Serine protease</keyword>
<comment type="caution">
    <text evidence="17">The sequence shown here is derived from an EMBL/GenBank/DDBJ whole genome shotgun (WGS) entry which is preliminary data.</text>
</comment>
<evidence type="ECO:0000256" key="2">
    <source>
        <dbReference type="ARBA" id="ARBA00022490"/>
    </source>
</evidence>
<dbReference type="InterPro" id="IPR046336">
    <property type="entry name" value="Lon_prtase_N_sf"/>
</dbReference>
<dbReference type="Gene3D" id="3.30.230.10">
    <property type="match status" value="1"/>
</dbReference>
<dbReference type="SUPFAM" id="SSF54211">
    <property type="entry name" value="Ribosomal protein S5 domain 2-like"/>
    <property type="match status" value="1"/>
</dbReference>
<dbReference type="GO" id="GO:0004252">
    <property type="term" value="F:serine-type endopeptidase activity"/>
    <property type="evidence" value="ECO:0007669"/>
    <property type="project" value="UniProtKB-UniRule"/>
</dbReference>
<comment type="subunit">
    <text evidence="9 10">Homohexamer. Organized in a ring with a central cavity.</text>
</comment>
<dbReference type="GO" id="GO:0016887">
    <property type="term" value="F:ATP hydrolysis activity"/>
    <property type="evidence" value="ECO:0007669"/>
    <property type="project" value="UniProtKB-UniRule"/>
</dbReference>
<dbReference type="SUPFAM" id="SSF88697">
    <property type="entry name" value="PUA domain-like"/>
    <property type="match status" value="1"/>
</dbReference>
<evidence type="ECO:0000256" key="3">
    <source>
        <dbReference type="ARBA" id="ARBA00022670"/>
    </source>
</evidence>
<dbReference type="PANTHER" id="PTHR10046">
    <property type="entry name" value="ATP DEPENDENT LON PROTEASE FAMILY MEMBER"/>
    <property type="match status" value="1"/>
</dbReference>
<evidence type="ECO:0000313" key="17">
    <source>
        <dbReference type="EMBL" id="OYV03578.1"/>
    </source>
</evidence>
<dbReference type="Pfam" id="PF05362">
    <property type="entry name" value="Lon_C"/>
    <property type="match status" value="1"/>
</dbReference>
<dbReference type="PROSITE" id="PS01046">
    <property type="entry name" value="LON_SER"/>
    <property type="match status" value="1"/>
</dbReference>
<dbReference type="InterPro" id="IPR003111">
    <property type="entry name" value="Lon_prtase_N"/>
</dbReference>
<dbReference type="FunFam" id="1.20.5.5270:FF:000002">
    <property type="entry name" value="Lon protease homolog"/>
    <property type="match status" value="1"/>
</dbReference>
<dbReference type="InterPro" id="IPR027417">
    <property type="entry name" value="P-loop_NTPase"/>
</dbReference>
<evidence type="ECO:0000256" key="11">
    <source>
        <dbReference type="PIRSR" id="PIRSR001174-1"/>
    </source>
</evidence>
<reference evidence="18" key="1">
    <citation type="submission" date="2017-07" db="EMBL/GenBank/DDBJ databases">
        <title>Novel pathways for hydrocarbon cycling and metabolic interdependencies in hydrothermal sediment communities.</title>
        <authorList>
            <person name="Dombrowski N."/>
            <person name="Seitz K."/>
            <person name="Teske A."/>
            <person name="Baker B."/>
        </authorList>
    </citation>
    <scope>NUCLEOTIDE SEQUENCE [LARGE SCALE GENOMIC DNA]</scope>
</reference>
<gene>
    <name evidence="9 17" type="primary">lon</name>
    <name evidence="17" type="ORF">CGW93_00225</name>
</gene>
<keyword evidence="4 9" id="KW-0547">Nucleotide-binding</keyword>
<name>A0A257LV64_UNCW3</name>
<dbReference type="InterPro" id="IPR020568">
    <property type="entry name" value="Ribosomal_Su5_D2-typ_SF"/>
</dbReference>
<evidence type="ECO:0000256" key="7">
    <source>
        <dbReference type="ARBA" id="ARBA00022840"/>
    </source>
</evidence>
<dbReference type="EC" id="3.4.21.53" evidence="9 10"/>
<dbReference type="GO" id="GO:0043565">
    <property type="term" value="F:sequence-specific DNA binding"/>
    <property type="evidence" value="ECO:0007669"/>
    <property type="project" value="UniProtKB-UniRule"/>
</dbReference>
<dbReference type="Pfam" id="PF22667">
    <property type="entry name" value="Lon_lid"/>
    <property type="match status" value="1"/>
</dbReference>
<feature type="domain" description="Lon proteolytic" evidence="15">
    <location>
        <begin position="608"/>
        <end position="789"/>
    </location>
</feature>
<dbReference type="PRINTS" id="PR00830">
    <property type="entry name" value="ENDOLAPTASE"/>
</dbReference>
<dbReference type="InterPro" id="IPR003593">
    <property type="entry name" value="AAA+_ATPase"/>
</dbReference>
<dbReference type="GO" id="GO:0006515">
    <property type="term" value="P:protein quality control for misfolded or incompletely synthesized proteins"/>
    <property type="evidence" value="ECO:0007669"/>
    <property type="project" value="UniProtKB-UniRule"/>
</dbReference>
<dbReference type="InterPro" id="IPR004815">
    <property type="entry name" value="Lon_bac/euk-typ"/>
</dbReference>
<dbReference type="SMART" id="SM00382">
    <property type="entry name" value="AAA"/>
    <property type="match status" value="1"/>
</dbReference>
<dbReference type="InterPro" id="IPR008269">
    <property type="entry name" value="Lon_proteolytic"/>
</dbReference>
<dbReference type="Gene3D" id="2.30.130.40">
    <property type="entry name" value="LON domain-like"/>
    <property type="match status" value="1"/>
</dbReference>
<dbReference type="InterPro" id="IPR054594">
    <property type="entry name" value="Lon_lid"/>
</dbReference>
<dbReference type="PROSITE" id="PS51786">
    <property type="entry name" value="LON_PROTEOLYTIC"/>
    <property type="match status" value="1"/>
</dbReference>
<feature type="active site" evidence="9 11">
    <location>
        <position position="695"/>
    </location>
</feature>
<sequence>MMFGKKQPKPEEMDPKDTKVEIPDELPALVVSDKVPFPYTVMPHVVVDEAEKEGIRSVLGAHRLVLVVPIKEKKEDVPITELYNPIGVVSGIMKMATGPMGEIRLLLQGIVRAKVVRVTQTKPFHKVKIEVIHEPPVDMQDMQVQATIKNIRKFVREIVQHTDEIPDELAIMVEKIEEPGKLADFIASNLPSLKYQARLEILNAIDPKERIGRLLPILSQELNIIQLAEKIRDQVQTELGKTQREYLLRQQLQAIKKELGEAGVSEVEELRKKVEASGMPEEAKKVAFMELEKLERLQPGMPGYEVSRTYIDWLIALPWDKETEDNLDIERAKKILDEDHYDLDEVKERILEFLAVRKVKQDMKGPILCFVGPPGVGKTSLGKSIARALGRKFVRFSLGGIRDEAEIRGHRRTYIGALPGRIIQGIRKAGVKNPVFMLDEIDKIGADFRGDPAAALLEALDPEQNDSFSDHYLEVPFDLSKVMFITTANVTYTIPPALLDRMEIIHIPGYVPQEKLEIASRHIIPKQMKEHGLTKNHIQFTKDAIMRIIMEYTREAGVRELERAIAACCRKVAKEVAAGKEGVTKITKMNLVKFLGPPKYFAEVKGRKPEIGVVTGLSWTPTGGEIMFIEVVKLPGKKKLILTGRLGEVLQESAKAAYSYVRSILPELGVTPEELEKYDVHIHIPGGAIPKDGPSAGVAIATALTSLFTEVPVDPEVAMTGEITLRGKVLPVGGIREKILAAKNGGIKKVILPKWNKNDLEKIPDYIKQEIEFKFVDRAIDAINEALLMRKRVKQKEKVETYSPRE</sequence>
<evidence type="ECO:0000256" key="13">
    <source>
        <dbReference type="PROSITE-ProRule" id="PRU01122"/>
    </source>
</evidence>
<dbReference type="PROSITE" id="PS51787">
    <property type="entry name" value="LON_N"/>
    <property type="match status" value="1"/>
</dbReference>
<comment type="similarity">
    <text evidence="9 10 13 14">Belongs to the peptidase S16 family.</text>
</comment>
<dbReference type="InterPro" id="IPR015947">
    <property type="entry name" value="PUA-like_sf"/>
</dbReference>
<dbReference type="Gene3D" id="1.20.58.1480">
    <property type="match status" value="1"/>
</dbReference>
<evidence type="ECO:0000256" key="14">
    <source>
        <dbReference type="RuleBase" id="RU000591"/>
    </source>
</evidence>
<dbReference type="GO" id="GO:0005524">
    <property type="term" value="F:ATP binding"/>
    <property type="evidence" value="ECO:0007669"/>
    <property type="project" value="UniProtKB-UniRule"/>
</dbReference>
<organism evidence="17 18">
    <name type="scientific">candidate division WOR-3 bacterium 4484_18</name>
    <dbReference type="NCBI Taxonomy" id="2020626"/>
    <lineage>
        <taxon>Bacteria</taxon>
        <taxon>Bacteria division WOR-3</taxon>
    </lineage>
</organism>
<dbReference type="FunFam" id="3.40.50.300:FF:000382">
    <property type="entry name" value="Lon protease homolog 2, peroxisomal"/>
    <property type="match status" value="1"/>
</dbReference>
<comment type="induction">
    <text evidence="9">By heat shock.</text>
</comment>
<dbReference type="Gene3D" id="3.40.50.300">
    <property type="entry name" value="P-loop containing nucleotide triphosphate hydrolases"/>
    <property type="match status" value="1"/>
</dbReference>
<dbReference type="Proteomes" id="UP000216312">
    <property type="component" value="Unassembled WGS sequence"/>
</dbReference>
<comment type="subcellular location">
    <subcellularLocation>
        <location evidence="1 9 10">Cytoplasm</location>
    </subcellularLocation>
</comment>
<keyword evidence="3 9" id="KW-0645">Protease</keyword>
<dbReference type="HAMAP" id="MF_01973">
    <property type="entry name" value="lon_bact"/>
    <property type="match status" value="1"/>
</dbReference>
<dbReference type="Gene3D" id="1.20.5.5270">
    <property type="match status" value="1"/>
</dbReference>
<protein>
    <recommendedName>
        <fullName evidence="9 10">Lon protease</fullName>
        <ecNumber evidence="9 10">3.4.21.53</ecNumber>
    </recommendedName>
    <alternativeName>
        <fullName evidence="9">ATP-dependent protease La</fullName>
    </alternativeName>
</protein>
<dbReference type="PIRSF" id="PIRSF001174">
    <property type="entry name" value="Lon_proteas"/>
    <property type="match status" value="1"/>
</dbReference>
<dbReference type="NCBIfam" id="TIGR00763">
    <property type="entry name" value="lon"/>
    <property type="match status" value="1"/>
</dbReference>
<dbReference type="EMBL" id="NMUJ01000002">
    <property type="protein sequence ID" value="OYV03578.1"/>
    <property type="molecule type" value="Genomic_DNA"/>
</dbReference>
<evidence type="ECO:0000259" key="16">
    <source>
        <dbReference type="PROSITE" id="PS51787"/>
    </source>
</evidence>
<dbReference type="SUPFAM" id="SSF52540">
    <property type="entry name" value="P-loop containing nucleoside triphosphate hydrolases"/>
    <property type="match status" value="1"/>
</dbReference>
<dbReference type="AlphaFoldDB" id="A0A257LV64"/>
<evidence type="ECO:0000256" key="1">
    <source>
        <dbReference type="ARBA" id="ARBA00004496"/>
    </source>
</evidence>
<evidence type="ECO:0000259" key="15">
    <source>
        <dbReference type="PROSITE" id="PS51786"/>
    </source>
</evidence>
<evidence type="ECO:0000313" key="18">
    <source>
        <dbReference type="Proteomes" id="UP000216312"/>
    </source>
</evidence>
<dbReference type="InterPro" id="IPR027065">
    <property type="entry name" value="Lon_Prtase"/>
</dbReference>
<evidence type="ECO:0000256" key="10">
    <source>
        <dbReference type="PIRNR" id="PIRNR001174"/>
    </source>
</evidence>
<dbReference type="GO" id="GO:0004176">
    <property type="term" value="F:ATP-dependent peptidase activity"/>
    <property type="evidence" value="ECO:0007669"/>
    <property type="project" value="UniProtKB-UniRule"/>
</dbReference>
<dbReference type="Pfam" id="PF02190">
    <property type="entry name" value="LON_substr_bdg"/>
    <property type="match status" value="1"/>
</dbReference>
<keyword evidence="7 9" id="KW-0067">ATP-binding</keyword>
<dbReference type="InterPro" id="IPR003959">
    <property type="entry name" value="ATPase_AAA_core"/>
</dbReference>
<feature type="domain" description="Lon N-terminal" evidence="16">
    <location>
        <begin position="26"/>
        <end position="222"/>
    </location>
</feature>
<evidence type="ECO:0000256" key="9">
    <source>
        <dbReference type="HAMAP-Rule" id="MF_01973"/>
    </source>
</evidence>
<feature type="binding site" evidence="9 12">
    <location>
        <begin position="372"/>
        <end position="379"/>
    </location>
    <ligand>
        <name>ATP</name>
        <dbReference type="ChEBI" id="CHEBI:30616"/>
    </ligand>
</feature>
<keyword evidence="8 9" id="KW-0346">Stress response</keyword>
<dbReference type="GO" id="GO:0005737">
    <property type="term" value="C:cytoplasm"/>
    <property type="evidence" value="ECO:0007669"/>
    <property type="project" value="UniProtKB-SubCell"/>
</dbReference>
<comment type="function">
    <text evidence="9">ATP-dependent serine protease that mediates the selective degradation of mutant and abnormal proteins as well as certain short-lived regulatory proteins. Required for cellular homeostasis and for survival from DNA damage and developmental changes induced by stress. Degrades polypeptides processively to yield small peptide fragments that are 5 to 10 amino acids long. Binds to DNA in a double-stranded, site-specific manner.</text>
</comment>
<comment type="catalytic activity">
    <reaction evidence="9 10 13">
        <text>Hydrolysis of proteins in presence of ATP.</text>
        <dbReference type="EC" id="3.4.21.53"/>
    </reaction>
</comment>
<dbReference type="Pfam" id="PF00004">
    <property type="entry name" value="AAA"/>
    <property type="match status" value="1"/>
</dbReference>
<keyword evidence="5 9" id="KW-0378">Hydrolase</keyword>
<accession>A0A257LV64</accession>
<dbReference type="SMART" id="SM00464">
    <property type="entry name" value="LON"/>
    <property type="match status" value="1"/>
</dbReference>
<feature type="active site" evidence="9 11">
    <location>
        <position position="738"/>
    </location>
</feature>
<keyword evidence="2 9" id="KW-0963">Cytoplasm</keyword>
<dbReference type="InterPro" id="IPR027543">
    <property type="entry name" value="Lon_bac"/>
</dbReference>
<dbReference type="InterPro" id="IPR014721">
    <property type="entry name" value="Ribsml_uS5_D2-typ_fold_subgr"/>
</dbReference>